<evidence type="ECO:0000256" key="2">
    <source>
        <dbReference type="ARBA" id="ARBA00022723"/>
    </source>
</evidence>
<dbReference type="Gene3D" id="2.60.120.330">
    <property type="entry name" value="B-lactam Antibiotic, Isopenicillin N Synthase, Chain"/>
    <property type="match status" value="2"/>
</dbReference>
<keyword evidence="2 5" id="KW-0479">Metal-binding</keyword>
<dbReference type="InterPro" id="IPR005123">
    <property type="entry name" value="Oxoglu/Fe-dep_dioxygenase_dom"/>
</dbReference>
<evidence type="ECO:0000256" key="3">
    <source>
        <dbReference type="ARBA" id="ARBA00022896"/>
    </source>
</evidence>
<gene>
    <name evidence="7" type="ORF">FEM48_Zijuj01G0185700</name>
</gene>
<evidence type="ECO:0000313" key="8">
    <source>
        <dbReference type="Proteomes" id="UP000813462"/>
    </source>
</evidence>
<dbReference type="GO" id="GO:0016491">
    <property type="term" value="F:oxidoreductase activity"/>
    <property type="evidence" value="ECO:0007669"/>
    <property type="project" value="UniProtKB-KW"/>
</dbReference>
<evidence type="ECO:0000256" key="1">
    <source>
        <dbReference type="ARBA" id="ARBA00008056"/>
    </source>
</evidence>
<evidence type="ECO:0000256" key="5">
    <source>
        <dbReference type="RuleBase" id="RU003682"/>
    </source>
</evidence>
<dbReference type="AlphaFoldDB" id="A0A978W2W6"/>
<dbReference type="InterPro" id="IPR050295">
    <property type="entry name" value="Plant_2OG-oxidoreductases"/>
</dbReference>
<evidence type="ECO:0000259" key="6">
    <source>
        <dbReference type="PROSITE" id="PS51471"/>
    </source>
</evidence>
<dbReference type="InterPro" id="IPR026992">
    <property type="entry name" value="DIOX_N"/>
</dbReference>
<dbReference type="FunFam" id="2.60.120.330:FF:000018">
    <property type="entry name" value="2-oxoglutarate (2OG) and Fe(II)-dependent oxygenase superfamily protein"/>
    <property type="match status" value="1"/>
</dbReference>
<dbReference type="Pfam" id="PF03171">
    <property type="entry name" value="2OG-FeII_Oxy"/>
    <property type="match status" value="1"/>
</dbReference>
<comment type="similarity">
    <text evidence="1 5">Belongs to the iron/ascorbate-dependent oxidoreductase family.</text>
</comment>
<dbReference type="PROSITE" id="PS51471">
    <property type="entry name" value="FE2OG_OXY"/>
    <property type="match status" value="1"/>
</dbReference>
<accession>A0A978W2W6</accession>
<dbReference type="EMBL" id="JAEACU010000001">
    <property type="protein sequence ID" value="KAH7546300.1"/>
    <property type="molecule type" value="Genomic_DNA"/>
</dbReference>
<comment type="caution">
    <text evidence="7">The sequence shown here is derived from an EMBL/GenBank/DDBJ whole genome shotgun (WGS) entry which is preliminary data.</text>
</comment>
<protein>
    <recommendedName>
        <fullName evidence="6">Fe2OG dioxygenase domain-containing protein</fullName>
    </recommendedName>
</protein>
<evidence type="ECO:0000256" key="4">
    <source>
        <dbReference type="ARBA" id="ARBA00023004"/>
    </source>
</evidence>
<dbReference type="Pfam" id="PF14226">
    <property type="entry name" value="DIOX_N"/>
    <property type="match status" value="2"/>
</dbReference>
<dbReference type="PANTHER" id="PTHR47991">
    <property type="entry name" value="OXOGLUTARATE/IRON-DEPENDENT DIOXYGENASE"/>
    <property type="match status" value="1"/>
</dbReference>
<sequence length="473" mass="54628">MELEVASKTVQELASGEQVPERYIQRDGDGGFLIDAFPIMDIPTIDLGLLLLNSSDAAQQLEKLRSALNTWGCIQVINHGMTPEFLDEVREVTKQFFQLPVREKQKYSREVNDIEGYGNDMVLLEQQKLDWTDRLYLTIYPEDQRKLKFWPENPQYFSGILQEFTLKSKSVSKLVLKALARSLNLEDNCFLEQYGEKAKMDARFNFYPRSSRPDLVLGVKPHADGSAITILLQDKNVEGLQVLKDNQWYRAPIIPEALFINVGDQVEISSNGMFKSPVHRVLTNSERNRISIAVFYLPESDREIEPIEGLVTKSRPRLYKMVITVLLLSKPKLGTSARRSLNDAFPDMDIPTIVLGLLTTSSEVAQELEKLHSALNTWGCIQVINHGMTLEFLEEVREITRQLFQLPVKEKQKHSRENDIEGYGNDMVLSEQWKLDWIDRLYLTVYPEDQRNLKFWPENPQVFRWYLSSLSSY</sequence>
<feature type="domain" description="Fe2OG dioxygenase" evidence="6">
    <location>
        <begin position="198"/>
        <end position="298"/>
    </location>
</feature>
<dbReference type="GO" id="GO:0031418">
    <property type="term" value="F:L-ascorbic acid binding"/>
    <property type="evidence" value="ECO:0007669"/>
    <property type="project" value="UniProtKB-KW"/>
</dbReference>
<reference evidence="7" key="1">
    <citation type="journal article" date="2021" name="Front. Plant Sci.">
        <title>Chromosome-Scale Genome Assembly for Chinese Sour Jujube and Insights Into Its Genome Evolution and Domestication Signature.</title>
        <authorList>
            <person name="Shen L.-Y."/>
            <person name="Luo H."/>
            <person name="Wang X.-L."/>
            <person name="Wang X.-M."/>
            <person name="Qiu X.-J."/>
            <person name="Liu H."/>
            <person name="Zhou S.-S."/>
            <person name="Jia K.-H."/>
            <person name="Nie S."/>
            <person name="Bao Y.-T."/>
            <person name="Zhang R.-G."/>
            <person name="Yun Q.-Z."/>
            <person name="Chai Y.-H."/>
            <person name="Lu J.-Y."/>
            <person name="Li Y."/>
            <person name="Zhao S.-W."/>
            <person name="Mao J.-F."/>
            <person name="Jia S.-G."/>
            <person name="Mao Y.-M."/>
        </authorList>
    </citation>
    <scope>NUCLEOTIDE SEQUENCE</scope>
    <source>
        <strain evidence="7">AT0</strain>
        <tissue evidence="7">Leaf</tissue>
    </source>
</reference>
<proteinExistence type="inferred from homology"/>
<evidence type="ECO:0000313" key="7">
    <source>
        <dbReference type="EMBL" id="KAH7546300.1"/>
    </source>
</evidence>
<organism evidence="7 8">
    <name type="scientific">Ziziphus jujuba var. spinosa</name>
    <dbReference type="NCBI Taxonomy" id="714518"/>
    <lineage>
        <taxon>Eukaryota</taxon>
        <taxon>Viridiplantae</taxon>
        <taxon>Streptophyta</taxon>
        <taxon>Embryophyta</taxon>
        <taxon>Tracheophyta</taxon>
        <taxon>Spermatophyta</taxon>
        <taxon>Magnoliopsida</taxon>
        <taxon>eudicotyledons</taxon>
        <taxon>Gunneridae</taxon>
        <taxon>Pentapetalae</taxon>
        <taxon>rosids</taxon>
        <taxon>fabids</taxon>
        <taxon>Rosales</taxon>
        <taxon>Rhamnaceae</taxon>
        <taxon>Paliureae</taxon>
        <taxon>Ziziphus</taxon>
    </lineage>
</organism>
<dbReference type="InterPro" id="IPR044861">
    <property type="entry name" value="IPNS-like_FE2OG_OXY"/>
</dbReference>
<keyword evidence="3" id="KW-0847">Vitamin C</keyword>
<keyword evidence="5" id="KW-0560">Oxidoreductase</keyword>
<keyword evidence="4 5" id="KW-0408">Iron</keyword>
<name>A0A978W2W6_ZIZJJ</name>
<dbReference type="SUPFAM" id="SSF51197">
    <property type="entry name" value="Clavaminate synthase-like"/>
    <property type="match status" value="2"/>
</dbReference>
<dbReference type="GO" id="GO:0046872">
    <property type="term" value="F:metal ion binding"/>
    <property type="evidence" value="ECO:0007669"/>
    <property type="project" value="UniProtKB-KW"/>
</dbReference>
<dbReference type="Proteomes" id="UP000813462">
    <property type="component" value="Unassembled WGS sequence"/>
</dbReference>
<dbReference type="InterPro" id="IPR027443">
    <property type="entry name" value="IPNS-like_sf"/>
</dbReference>